<reference evidence="1 2" key="1">
    <citation type="journal article" date="2014" name="Genome Announc.">
        <title>Draft Genome Sequences of Three Strains of Bacteroides pyogenes Isolated from a Cat and Swine.</title>
        <authorList>
            <person name="Sakamoto M."/>
            <person name="Oshima K."/>
            <person name="Suda W."/>
            <person name="Kitamura K."/>
            <person name="Iida T."/>
            <person name="Hattori M."/>
            <person name="Ohkuma M."/>
        </authorList>
    </citation>
    <scope>NUCLEOTIDE SEQUENCE [LARGE SCALE GENOMIC DNA]</scope>
    <source>
        <strain evidence="1 2">JCM 6292</strain>
    </source>
</reference>
<dbReference type="AlphaFoldDB" id="W4P924"/>
<organism evidence="1 2">
    <name type="scientific">Bacteroides pyogenes JCM 6292</name>
    <dbReference type="NCBI Taxonomy" id="1235809"/>
    <lineage>
        <taxon>Bacteria</taxon>
        <taxon>Pseudomonadati</taxon>
        <taxon>Bacteroidota</taxon>
        <taxon>Bacteroidia</taxon>
        <taxon>Bacteroidales</taxon>
        <taxon>Bacteroidaceae</taxon>
        <taxon>Bacteroides</taxon>
    </lineage>
</organism>
<dbReference type="EMBL" id="BAIQ01000031">
    <property type="protein sequence ID" value="GAE16296.1"/>
    <property type="molecule type" value="Genomic_DNA"/>
</dbReference>
<dbReference type="PROSITE" id="PS51257">
    <property type="entry name" value="PROKAR_LIPOPROTEIN"/>
    <property type="match status" value="1"/>
</dbReference>
<comment type="caution">
    <text evidence="1">The sequence shown here is derived from an EMBL/GenBank/DDBJ whole genome shotgun (WGS) entry which is preliminary data.</text>
</comment>
<evidence type="ECO:0000313" key="2">
    <source>
        <dbReference type="Proteomes" id="UP000018861"/>
    </source>
</evidence>
<gene>
    <name evidence="1" type="ORF">JCM6292_2700</name>
</gene>
<evidence type="ECO:0000313" key="1">
    <source>
        <dbReference type="EMBL" id="GAE16296.1"/>
    </source>
</evidence>
<name>W4P924_9BACE</name>
<evidence type="ECO:0008006" key="3">
    <source>
        <dbReference type="Google" id="ProtNLM"/>
    </source>
</evidence>
<dbReference type="Proteomes" id="UP000018861">
    <property type="component" value="Unassembled WGS sequence"/>
</dbReference>
<accession>W4P924</accession>
<proteinExistence type="predicted"/>
<protein>
    <recommendedName>
        <fullName evidence="3">Major fimbrial subunit protein N-terminal domain-containing protein</fullName>
    </recommendedName>
</protein>
<sequence length="489" mass="54364">MKRYKNTSLAYRHGAFTPLTVYFLFILGTFAVSCESNYSDIMPDSNNSYISFSTRSQGSSASINTDNVDNEDKVETIRLLIFTHATGELRYNKTHAVADFQNYAAKIPVKADTYDFYFVANENSSIATALQKITFRDELYYVPALAEIPFESINTKPAIFYMTAQVSNKKVTTANSIDNPLKVDVLLVRALAKVSLQVTSALNEMSQGVTLTGITLNNIPKYYSLFPSKSVYKGSTESQRLEGIEAADYAQSTVFNKSFYIPEYLRANGSENNGNTSLTFGYAKHGVERAASTVLNHISFAESADSYVPSNKNELTTYSVIRNTQYTLNAQIKGWDEESIIFGWKILPWTLESSIKDFDEIKMDPPGNFENQPGVEIGAGDGNILLLHSGIANSITIKAKIKSPAGAVWRFSITNTLDFEIKGNPEAAGIASDDEINLQIIARKPWQGYIRSTELYLTVNGAEVQLVPKYIRDKIKSGPGKRYMIQQVI</sequence>